<sequence length="120" mass="14181">MKSKTIHILLSISITVVVIWFLLKPNYTYYKTEIIKGKDLQVVIYVQNNFSHFGFSSQNGHKLAYIELQNLDGNTLAKQSLFNRCEVLIEEINPFVENNKLYFTKFSYINLLDYSYYCFK</sequence>
<reference evidence="2 3" key="1">
    <citation type="journal article" date="2014" name="Genome Announc.">
        <title>Draft Genome Sequence of the Carrageenan-Degrading Bacterium Cellulophaga sp. Strain KL-A, Isolated from Decaying Marine Algae.</title>
        <authorList>
            <person name="Shan D."/>
            <person name="Ying J."/>
            <person name="Li X."/>
            <person name="Gao Z."/>
            <person name="Wei G."/>
            <person name="Shao Z."/>
        </authorList>
    </citation>
    <scope>NUCLEOTIDE SEQUENCE [LARGE SCALE GENOMIC DNA]</scope>
    <source>
        <strain evidence="2 3">KL-A</strain>
    </source>
</reference>
<dbReference type="RefSeq" id="WP_034645870.1">
    <property type="nucleotide sequence ID" value="NZ_ARZX01000014.1"/>
</dbReference>
<evidence type="ECO:0008006" key="4">
    <source>
        <dbReference type="Google" id="ProtNLM"/>
    </source>
</evidence>
<keyword evidence="1" id="KW-0812">Transmembrane</keyword>
<dbReference type="Proteomes" id="UP000019275">
    <property type="component" value="Unassembled WGS sequence"/>
</dbReference>
<evidence type="ECO:0000313" key="3">
    <source>
        <dbReference type="Proteomes" id="UP000019275"/>
    </source>
</evidence>
<organism evidence="2 3">
    <name type="scientific">Cellulophaga geojensis KL-A</name>
    <dbReference type="NCBI Taxonomy" id="1328323"/>
    <lineage>
        <taxon>Bacteria</taxon>
        <taxon>Pseudomonadati</taxon>
        <taxon>Bacteroidota</taxon>
        <taxon>Flavobacteriia</taxon>
        <taxon>Flavobacteriales</taxon>
        <taxon>Flavobacteriaceae</taxon>
        <taxon>Cellulophaga</taxon>
    </lineage>
</organism>
<feature type="transmembrane region" description="Helical" evidence="1">
    <location>
        <begin position="6"/>
        <end position="23"/>
    </location>
</feature>
<proteinExistence type="predicted"/>
<protein>
    <recommendedName>
        <fullName evidence="4">6-phosphogluconate dehydrogenase</fullName>
    </recommendedName>
</protein>
<evidence type="ECO:0000313" key="2">
    <source>
        <dbReference type="EMBL" id="EWH13102.1"/>
    </source>
</evidence>
<comment type="caution">
    <text evidence="2">The sequence shown here is derived from an EMBL/GenBank/DDBJ whole genome shotgun (WGS) entry which is preliminary data.</text>
</comment>
<keyword evidence="3" id="KW-1185">Reference proteome</keyword>
<gene>
    <name evidence="2" type="ORF">KLA_11175</name>
</gene>
<evidence type="ECO:0000256" key="1">
    <source>
        <dbReference type="SAM" id="Phobius"/>
    </source>
</evidence>
<name>A0ABN0RME0_9FLAO</name>
<dbReference type="EMBL" id="ARZX01000014">
    <property type="protein sequence ID" value="EWH13102.1"/>
    <property type="molecule type" value="Genomic_DNA"/>
</dbReference>
<keyword evidence="1" id="KW-0472">Membrane</keyword>
<accession>A0ABN0RME0</accession>
<keyword evidence="1" id="KW-1133">Transmembrane helix</keyword>